<proteinExistence type="predicted"/>
<organism evidence="2 3">
    <name type="scientific">Aspergillus pseudodeflectus</name>
    <dbReference type="NCBI Taxonomy" id="176178"/>
    <lineage>
        <taxon>Eukaryota</taxon>
        <taxon>Fungi</taxon>
        <taxon>Dikarya</taxon>
        <taxon>Ascomycota</taxon>
        <taxon>Pezizomycotina</taxon>
        <taxon>Eurotiomycetes</taxon>
        <taxon>Eurotiomycetidae</taxon>
        <taxon>Eurotiales</taxon>
        <taxon>Aspergillaceae</taxon>
        <taxon>Aspergillus</taxon>
        <taxon>Aspergillus subgen. Nidulantes</taxon>
    </lineage>
</organism>
<gene>
    <name evidence="2" type="ORF">BJX68DRAFT_272566</name>
</gene>
<dbReference type="Proteomes" id="UP001610444">
    <property type="component" value="Unassembled WGS sequence"/>
</dbReference>
<name>A0ABR4JEM3_9EURO</name>
<dbReference type="RefSeq" id="XP_070893049.1">
    <property type="nucleotide sequence ID" value="XM_071047234.1"/>
</dbReference>
<keyword evidence="3" id="KW-1185">Reference proteome</keyword>
<evidence type="ECO:0000313" key="3">
    <source>
        <dbReference type="Proteomes" id="UP001610444"/>
    </source>
</evidence>
<dbReference type="EMBL" id="JBFXLR010000084">
    <property type="protein sequence ID" value="KAL2838488.1"/>
    <property type="molecule type" value="Genomic_DNA"/>
</dbReference>
<evidence type="ECO:0000256" key="1">
    <source>
        <dbReference type="SAM" id="MobiDB-lite"/>
    </source>
</evidence>
<protein>
    <submittedName>
        <fullName evidence="2">Uncharacterized protein</fullName>
    </submittedName>
</protein>
<accession>A0ABR4JEM3</accession>
<feature type="region of interest" description="Disordered" evidence="1">
    <location>
        <begin position="53"/>
        <end position="74"/>
    </location>
</feature>
<comment type="caution">
    <text evidence="2">The sequence shown here is derived from an EMBL/GenBank/DDBJ whole genome shotgun (WGS) entry which is preliminary data.</text>
</comment>
<reference evidence="2 3" key="1">
    <citation type="submission" date="2024-07" db="EMBL/GenBank/DDBJ databases">
        <title>Section-level genome sequencing and comparative genomics of Aspergillus sections Usti and Cavernicolus.</title>
        <authorList>
            <consortium name="Lawrence Berkeley National Laboratory"/>
            <person name="Nybo J.L."/>
            <person name="Vesth T.C."/>
            <person name="Theobald S."/>
            <person name="Frisvad J.C."/>
            <person name="Larsen T.O."/>
            <person name="Kjaerboelling I."/>
            <person name="Rothschild-Mancinelli K."/>
            <person name="Lyhne E.K."/>
            <person name="Kogle M.E."/>
            <person name="Barry K."/>
            <person name="Clum A."/>
            <person name="Na H."/>
            <person name="Ledsgaard L."/>
            <person name="Lin J."/>
            <person name="Lipzen A."/>
            <person name="Kuo A."/>
            <person name="Riley R."/>
            <person name="Mondo S."/>
            <person name="LaButti K."/>
            <person name="Haridas S."/>
            <person name="Pangalinan J."/>
            <person name="Salamov A.A."/>
            <person name="Simmons B.A."/>
            <person name="Magnuson J.K."/>
            <person name="Chen J."/>
            <person name="Drula E."/>
            <person name="Henrissat B."/>
            <person name="Wiebenga A."/>
            <person name="Lubbers R.J."/>
            <person name="Gomes A.C."/>
            <person name="Macurrencykelacurrency M.R."/>
            <person name="Stajich J."/>
            <person name="Grigoriev I.V."/>
            <person name="Mortensen U.H."/>
            <person name="De vries R.P."/>
            <person name="Baker S.E."/>
            <person name="Andersen M.R."/>
        </authorList>
    </citation>
    <scope>NUCLEOTIDE SEQUENCE [LARGE SCALE GENOMIC DNA]</scope>
    <source>
        <strain evidence="2 3">CBS 756.74</strain>
    </source>
</reference>
<sequence length="342" mass="38160">MAKPTVLFLTNSELGQAMVCLAVAHEFLIRSKYAVHVASFSPLEPAIAQLNTRADAAEPPATSTSTLMSAPPPPRWPGRHFRKAPLRSPVKPEIYEDVLCLWDFEKSEHHQPAEAISAIEKLLNLENWPWSDAKDRASNIREKIFNLLHKYLWGLKYHWITRTVIDGKARLAISAQEGVTPAPLPSWLSTPYIVIRGPEDVSYDPETSLARCKNPTVTGGHPILDGDSRHQGSYSALMFTSRSRLDDSNVWLCPTAGHIIDDLETSASCSRTTKGIKSVSRSPRPVSAVTDVLDGLKTRHDHFETIAAFSKSMRVTFTNFKPTFPISIVSVYRQITKKNLTY</sequence>
<dbReference type="GeneID" id="98162398"/>
<evidence type="ECO:0000313" key="2">
    <source>
        <dbReference type="EMBL" id="KAL2838488.1"/>
    </source>
</evidence>